<sequence length="116" mass="13278">MIAANTSYKQNGVPVSIPSGSYGIAHLTVHQYEYPKGHPCHNCPYTLRTSVPSCMFPERRDGGCLWYDLKKQRRPPLPAVYPKNQAAAERIFAFIEILKDVMKRKGYQERRKPIAK</sequence>
<dbReference type="Proteomes" id="UP000095746">
    <property type="component" value="Unassembled WGS sequence"/>
</dbReference>
<dbReference type="EMBL" id="CYZT01000002">
    <property type="protein sequence ID" value="CUN55404.1"/>
    <property type="molecule type" value="Genomic_DNA"/>
</dbReference>
<proteinExistence type="predicted"/>
<dbReference type="RefSeq" id="WP_087180015.1">
    <property type="nucleotide sequence ID" value="NZ_JAQLWM010000014.1"/>
</dbReference>
<organism evidence="1 2">
    <name type="scientific">Flavonifractor plautii</name>
    <name type="common">Fusobacterium plautii</name>
    <dbReference type="NCBI Taxonomy" id="292800"/>
    <lineage>
        <taxon>Bacteria</taxon>
        <taxon>Bacillati</taxon>
        <taxon>Bacillota</taxon>
        <taxon>Clostridia</taxon>
        <taxon>Eubacteriales</taxon>
        <taxon>Oscillospiraceae</taxon>
        <taxon>Flavonifractor</taxon>
    </lineage>
</organism>
<gene>
    <name evidence="1" type="ORF">ERS852411_00088</name>
</gene>
<evidence type="ECO:0000313" key="2">
    <source>
        <dbReference type="Proteomes" id="UP000095746"/>
    </source>
</evidence>
<reference evidence="1 2" key="1">
    <citation type="submission" date="2015-09" db="EMBL/GenBank/DDBJ databases">
        <authorList>
            <consortium name="Pathogen Informatics"/>
        </authorList>
    </citation>
    <scope>NUCLEOTIDE SEQUENCE [LARGE SCALE GENOMIC DNA]</scope>
    <source>
        <strain evidence="1 2">2789STDY5608854</strain>
    </source>
</reference>
<accession>A0A173XUL5</accession>
<name>A0A173XUL5_FLAPL</name>
<dbReference type="AlphaFoldDB" id="A0A173XUL5"/>
<evidence type="ECO:0000313" key="1">
    <source>
        <dbReference type="EMBL" id="CUN55404.1"/>
    </source>
</evidence>
<protein>
    <submittedName>
        <fullName evidence="1">Uncharacterized protein</fullName>
    </submittedName>
</protein>